<feature type="domain" description="GRAM" evidence="3">
    <location>
        <begin position="700"/>
        <end position="778"/>
    </location>
</feature>
<feature type="region of interest" description="Disordered" evidence="2">
    <location>
        <begin position="869"/>
        <end position="888"/>
    </location>
</feature>
<dbReference type="InterPro" id="IPR004182">
    <property type="entry name" value="GRAM"/>
</dbReference>
<dbReference type="InterPro" id="IPR037848">
    <property type="entry name" value="GEM-like"/>
</dbReference>
<evidence type="ECO:0000313" key="4">
    <source>
        <dbReference type="EMBL" id="KAG8498200.1"/>
    </source>
</evidence>
<dbReference type="Proteomes" id="UP000701853">
    <property type="component" value="Chromosome 3"/>
</dbReference>
<gene>
    <name evidence="4" type="ORF">CXB51_006952</name>
</gene>
<proteinExistence type="inferred from homology"/>
<comment type="caution">
    <text evidence="4">The sequence shown here is derived from an EMBL/GenBank/DDBJ whole genome shotgun (WGS) entry which is preliminary data.</text>
</comment>
<evidence type="ECO:0000259" key="3">
    <source>
        <dbReference type="SMART" id="SM00568"/>
    </source>
</evidence>
<dbReference type="PANTHER" id="PTHR31969">
    <property type="entry name" value="GEM-LIKE PROTEIN 2"/>
    <property type="match status" value="1"/>
</dbReference>
<evidence type="ECO:0000313" key="5">
    <source>
        <dbReference type="Proteomes" id="UP000701853"/>
    </source>
</evidence>
<dbReference type="InterPro" id="IPR011993">
    <property type="entry name" value="PH-like_dom_sf"/>
</dbReference>
<feature type="domain" description="GRAM" evidence="3">
    <location>
        <begin position="421"/>
        <end position="499"/>
    </location>
</feature>
<name>A0A8J6D903_9ROSI</name>
<dbReference type="OrthoDB" id="1736712at2759"/>
<evidence type="ECO:0000256" key="2">
    <source>
        <dbReference type="SAM" id="MobiDB-lite"/>
    </source>
</evidence>
<feature type="domain" description="GRAM" evidence="3">
    <location>
        <begin position="1021"/>
        <end position="1099"/>
    </location>
</feature>
<reference evidence="4 5" key="1">
    <citation type="journal article" date="2021" name="bioRxiv">
        <title>The Gossypium anomalum genome as a resource for cotton improvement and evolutionary analysis of hybrid incompatibility.</title>
        <authorList>
            <person name="Grover C.E."/>
            <person name="Yuan D."/>
            <person name="Arick M.A."/>
            <person name="Miller E.R."/>
            <person name="Hu G."/>
            <person name="Peterson D.G."/>
            <person name="Wendel J.F."/>
            <person name="Udall J.A."/>
        </authorList>
    </citation>
    <scope>NUCLEOTIDE SEQUENCE [LARGE SCALE GENOMIC DNA]</scope>
    <source>
        <strain evidence="4">JFW-Udall</strain>
        <tissue evidence="4">Leaf</tissue>
    </source>
</reference>
<accession>A0A8J6D903</accession>
<dbReference type="EMBL" id="JAHUZN010000003">
    <property type="protein sequence ID" value="KAG8498200.1"/>
    <property type="molecule type" value="Genomic_DNA"/>
</dbReference>
<keyword evidence="5" id="KW-1185">Reference proteome</keyword>
<comment type="similarity">
    <text evidence="1">Belongs to the GEM family.</text>
</comment>
<feature type="domain" description="GRAM" evidence="3">
    <location>
        <begin position="149"/>
        <end position="228"/>
    </location>
</feature>
<organism evidence="4 5">
    <name type="scientific">Gossypium anomalum</name>
    <dbReference type="NCBI Taxonomy" id="47600"/>
    <lineage>
        <taxon>Eukaryota</taxon>
        <taxon>Viridiplantae</taxon>
        <taxon>Streptophyta</taxon>
        <taxon>Embryophyta</taxon>
        <taxon>Tracheophyta</taxon>
        <taxon>Spermatophyta</taxon>
        <taxon>Magnoliopsida</taxon>
        <taxon>eudicotyledons</taxon>
        <taxon>Gunneridae</taxon>
        <taxon>Pentapetalae</taxon>
        <taxon>rosids</taxon>
        <taxon>malvids</taxon>
        <taxon>Malvales</taxon>
        <taxon>Malvaceae</taxon>
        <taxon>Malvoideae</taxon>
        <taxon>Gossypium</taxon>
    </lineage>
</organism>
<dbReference type="Gene3D" id="2.30.29.30">
    <property type="entry name" value="Pleckstrin-homology domain (PH domain)/Phosphotyrosine-binding domain (PTB)"/>
    <property type="match status" value="4"/>
</dbReference>
<sequence>MQQKARFNFHIYTPFKYTPFPKKQDSSQPEEAFNSLLAIVFHFIHPKRMKNQLIEQVIGVPLKATAYGVERRTSRQYLPDAAGQYHISSQGATKSKGNFVLERMNLIRKKAGTFAHGVREHVRLGPKISETVKGKLSLGARILQVGGLEKISKQLFSFSEGEKLLKACQCYLSTSAGPIAGLLFISSEKVAFCSERSIKVPCENGEYLRVHYKVVVPLEKIKGVNQSENMKKPSQKYMEIVTVDGFDIWFMGFLNYQKAFKCLQQAISQRLDDVKVVLVIRGKQLPLGMRKIKGKEPEDLAIILGLEGINCEKGKERAKAINQLLEQVIGVPIKVTTYGVERRTSRQYLPDAAGQYHISSQGSTKSKGNFVLKRMNLLGKKADTFAHGVREHVRLGPKISETVKGKLSLGARILQVGGLEKIFKQLFSFSEGEKLLKACQCYLSTSAGPIAGLLFISSEKVAFCSERSIKVPCENGEYLRVHYKVVVPLEKIKGVNQSENMKKPSQKYMEIVTVDGFDIWFMGFLNYHKAFKCLQQTISQRLDDEWQTSESYNANSESCRDEDDPSKIWKETTLKKLNIVLDVVGIEFHFIHQKKERKMKNQMLKQVTGVPIKAATYGVERRTRRQYLPDAADKYHISSQGATKSKGNFVLERMNLIGKKAGTFAHGVREHVRLGPKISETVKGKLSLGARILQVGGLENVFKQLFSFREGEKLLKACQCYLSTTAGPIAGLLFISSEKVAFCSERSIKIPCPNGEYVRVHYKVVVPVEKIKGVNQSENMKKPCQKYMEIVTVDGFDIWFMGFLNYQKAFKCLQQAISQRLDDAMRSSTPNWDMKDKNEDKGGMLLRWQSYIMPIMGCSYEIKERQTSESYNANSESSKTKKATMPTQKVAKPHLLRVETFNSSLALNSISFIKKKKKKMKNQMLKQVIGVPIKAATYRVERRTSRQYLPDTTGQYHVSSQGCTKSKGNFVLKRMNLLGKKADTFAHGVREHVRLGPKISETVKGKLSLGARILQVGGLEKIFKQLFSFKEGEKLLKACQCYLSTTAGPIAGLLFISSEKVAFCSDRSIKVPSANGEFLRVHYKVVVPVEKIKGVNQSENMKKPWQKYMEIATVDGFDIWFMGFLNYHKAFKCLQQVLSQRLDDVDTF</sequence>
<dbReference type="AlphaFoldDB" id="A0A8J6D903"/>
<protein>
    <recommendedName>
        <fullName evidence="3">GRAM domain-containing protein</fullName>
    </recommendedName>
</protein>
<dbReference type="Pfam" id="PF02893">
    <property type="entry name" value="GRAM"/>
    <property type="match status" value="4"/>
</dbReference>
<evidence type="ECO:0000256" key="1">
    <source>
        <dbReference type="ARBA" id="ARBA00009414"/>
    </source>
</evidence>
<dbReference type="SMART" id="SM00568">
    <property type="entry name" value="GRAM"/>
    <property type="match status" value="4"/>
</dbReference>